<feature type="domain" description="PpiC" evidence="2">
    <location>
        <begin position="172"/>
        <end position="262"/>
    </location>
</feature>
<dbReference type="SUPFAM" id="SSF54534">
    <property type="entry name" value="FKBP-like"/>
    <property type="match status" value="1"/>
</dbReference>
<dbReference type="PANTHER" id="PTHR47245:SF2">
    <property type="entry name" value="PEPTIDYL-PROLYL CIS-TRANS ISOMERASE HP_0175-RELATED"/>
    <property type="match status" value="1"/>
</dbReference>
<organism evidence="3 4">
    <name type="scientific">Sulfobacillus thermosulfidooxidans (strain DSM 9293 / VKM B-1269 / AT-1)</name>
    <dbReference type="NCBI Taxonomy" id="929705"/>
    <lineage>
        <taxon>Bacteria</taxon>
        <taxon>Bacillati</taxon>
        <taxon>Bacillota</taxon>
        <taxon>Clostridia</taxon>
        <taxon>Eubacteriales</taxon>
        <taxon>Clostridiales Family XVII. Incertae Sedis</taxon>
        <taxon>Sulfobacillus</taxon>
    </lineage>
</organism>
<evidence type="ECO:0000313" key="3">
    <source>
        <dbReference type="EMBL" id="SMC03205.1"/>
    </source>
</evidence>
<gene>
    <name evidence="3" type="ORF">SAMN00768000_0967</name>
</gene>
<sequence length="308" mass="34613">MQKRKAVNGFFGLLGWGLLASLTACGNSDPANVAEVNGQLISHAQWQAVLRANALLTGKLPNFSPQWKTYQVKTYADQLAVVHYSQKKHWLSPTMAKSEAQAKIQQVLNREHLTLTQALNRYHLTAPDLKNYVTQQEWLLAAFNHATSHVPAPSLNEITQYYHSHQDQFLTPKEVLAREIVVKNASLAQSVMQQYKRGAHFQALAQKFSIDHQNALSGGEMGWVPIPAHSTSPTIQFLRAHSPGQEGIVHMHLGYAIIEVQAEQGGKPLPLNHTTEAGIRTELWNQHKTQVFDHWSQPIIRQAHVRIF</sequence>
<reference evidence="4" key="1">
    <citation type="submission" date="2017-04" db="EMBL/GenBank/DDBJ databases">
        <authorList>
            <person name="Varghese N."/>
            <person name="Submissions S."/>
        </authorList>
    </citation>
    <scope>NUCLEOTIDE SEQUENCE [LARGE SCALE GENOMIC DNA]</scope>
    <source>
        <strain evidence="4">DSM 9293</strain>
    </source>
</reference>
<keyword evidence="1" id="KW-0413">Isomerase</keyword>
<dbReference type="InterPro" id="IPR027304">
    <property type="entry name" value="Trigger_fact/SurA_dom_sf"/>
</dbReference>
<dbReference type="EMBL" id="FWWY01000001">
    <property type="protein sequence ID" value="SMC03205.1"/>
    <property type="molecule type" value="Genomic_DNA"/>
</dbReference>
<dbReference type="STRING" id="28034.BFX07_09575"/>
<proteinExistence type="predicted"/>
<evidence type="ECO:0000313" key="4">
    <source>
        <dbReference type="Proteomes" id="UP000192660"/>
    </source>
</evidence>
<dbReference type="RefSeq" id="WP_020374302.1">
    <property type="nucleotide sequence ID" value="NZ_FWWY01000001.1"/>
</dbReference>
<keyword evidence="4" id="KW-1185">Reference proteome</keyword>
<dbReference type="SUPFAM" id="SSF109998">
    <property type="entry name" value="Triger factor/SurA peptide-binding domain-like"/>
    <property type="match status" value="1"/>
</dbReference>
<dbReference type="InterPro" id="IPR046357">
    <property type="entry name" value="PPIase_dom_sf"/>
</dbReference>
<dbReference type="PANTHER" id="PTHR47245">
    <property type="entry name" value="PEPTIDYLPROLYL ISOMERASE"/>
    <property type="match status" value="1"/>
</dbReference>
<name>A0A1W1WAD4_SULTA</name>
<dbReference type="PROSITE" id="PS50198">
    <property type="entry name" value="PPIC_PPIASE_2"/>
    <property type="match status" value="1"/>
</dbReference>
<protein>
    <submittedName>
        <fullName evidence="3">PPIC-type PPIASE domain-containing protein</fullName>
    </submittedName>
</protein>
<accession>A0A1W1WAD4</accession>
<dbReference type="AlphaFoldDB" id="A0A1W1WAD4"/>
<dbReference type="Proteomes" id="UP000192660">
    <property type="component" value="Unassembled WGS sequence"/>
</dbReference>
<dbReference type="Gene3D" id="3.10.50.40">
    <property type="match status" value="1"/>
</dbReference>
<dbReference type="PROSITE" id="PS51257">
    <property type="entry name" value="PROKAR_LIPOPROTEIN"/>
    <property type="match status" value="1"/>
</dbReference>
<dbReference type="Pfam" id="PF13616">
    <property type="entry name" value="Rotamase_3"/>
    <property type="match status" value="1"/>
</dbReference>
<keyword evidence="1" id="KW-0697">Rotamase</keyword>
<dbReference type="InterPro" id="IPR050245">
    <property type="entry name" value="PrsA_foldase"/>
</dbReference>
<evidence type="ECO:0000256" key="1">
    <source>
        <dbReference type="PROSITE-ProRule" id="PRU00278"/>
    </source>
</evidence>
<dbReference type="OrthoDB" id="2677468at2"/>
<dbReference type="InterPro" id="IPR000297">
    <property type="entry name" value="PPIase_PpiC"/>
</dbReference>
<dbReference type="GO" id="GO:0003755">
    <property type="term" value="F:peptidyl-prolyl cis-trans isomerase activity"/>
    <property type="evidence" value="ECO:0007669"/>
    <property type="project" value="UniProtKB-KW"/>
</dbReference>
<evidence type="ECO:0000259" key="2">
    <source>
        <dbReference type="PROSITE" id="PS50198"/>
    </source>
</evidence>